<gene>
    <name evidence="3" type="ORF">IAB98_06310</name>
</gene>
<keyword evidence="2" id="KW-1133">Transmembrane helix</keyword>
<comment type="caution">
    <text evidence="3">The sequence shown here is derived from an EMBL/GenBank/DDBJ whole genome shotgun (WGS) entry which is preliminary data.</text>
</comment>
<feature type="compositionally biased region" description="Basic and acidic residues" evidence="1">
    <location>
        <begin position="176"/>
        <end position="191"/>
    </location>
</feature>
<reference evidence="3" key="1">
    <citation type="submission" date="2020-10" db="EMBL/GenBank/DDBJ databases">
        <authorList>
            <person name="Gilroy R."/>
        </authorList>
    </citation>
    <scope>NUCLEOTIDE SEQUENCE</scope>
    <source>
        <strain evidence="3">ChiSxjej1B13-7041</strain>
    </source>
</reference>
<keyword evidence="2" id="KW-0812">Transmembrane</keyword>
<sequence>MTRKGSITVYLCLLLSVFLVIFQAIYQSVRLAGARTQIAAGIQQSLYSLFAQYDQVLLEEYDLFFLDGSFGGQELRQDLLCDEILAGARTAAEPKSSGKKDIWGISVEQAGLTGYTLATDRQGEAFRRQAVEAARSSLGSQGIRRLLALVESGEETMKRQEEIKKEGEDALEAYDQGKEQAEKEQEEKEQQGQEDQEQPQLPAEPVENPIEVIRKIWKMGILGLVVKDTGSISQETLDKSQLVSGRSLNRGFGLQKLPQEGDMTDKLLFQEYLLEHLDCCTDSASQGGARYQIEYVIQGKAQDMENLKAVANQLLLVREAANFTYLITNPSRRAEAAAMSSAIALSFGIPIAEGLVRKALQVCWAFGESVLDVRTLLEGGKVPLAKSDSSWQLQLDQLIHLLEGLDSLRKDSQEGLAYRDYLRLLLLPVSQEKQVMRGMDMVEYQVRSREGKENFRLDCCISQIQAQLEARAGSLSFYAVRGYGYGEE</sequence>
<evidence type="ECO:0000256" key="1">
    <source>
        <dbReference type="SAM" id="MobiDB-lite"/>
    </source>
</evidence>
<dbReference type="Proteomes" id="UP000886841">
    <property type="component" value="Unassembled WGS sequence"/>
</dbReference>
<evidence type="ECO:0000313" key="4">
    <source>
        <dbReference type="Proteomes" id="UP000886841"/>
    </source>
</evidence>
<feature type="region of interest" description="Disordered" evidence="1">
    <location>
        <begin position="176"/>
        <end position="206"/>
    </location>
</feature>
<name>A0A9D1JFJ4_9FIRM</name>
<proteinExistence type="predicted"/>
<protein>
    <submittedName>
        <fullName evidence="3">Uncharacterized protein</fullName>
    </submittedName>
</protein>
<organism evidence="3 4">
    <name type="scientific">Candidatus Egerieimonas intestinavium</name>
    <dbReference type="NCBI Taxonomy" id="2840777"/>
    <lineage>
        <taxon>Bacteria</taxon>
        <taxon>Bacillati</taxon>
        <taxon>Bacillota</taxon>
        <taxon>Clostridia</taxon>
        <taxon>Lachnospirales</taxon>
        <taxon>Lachnospiraceae</taxon>
        <taxon>Lachnospiraceae incertae sedis</taxon>
        <taxon>Candidatus Egerieimonas</taxon>
    </lineage>
</organism>
<dbReference type="EMBL" id="DVHU01000059">
    <property type="protein sequence ID" value="HIR93013.1"/>
    <property type="molecule type" value="Genomic_DNA"/>
</dbReference>
<reference evidence="3" key="2">
    <citation type="journal article" date="2021" name="PeerJ">
        <title>Extensive microbial diversity within the chicken gut microbiome revealed by metagenomics and culture.</title>
        <authorList>
            <person name="Gilroy R."/>
            <person name="Ravi A."/>
            <person name="Getino M."/>
            <person name="Pursley I."/>
            <person name="Horton D.L."/>
            <person name="Alikhan N.F."/>
            <person name="Baker D."/>
            <person name="Gharbi K."/>
            <person name="Hall N."/>
            <person name="Watson M."/>
            <person name="Adriaenssens E.M."/>
            <person name="Foster-Nyarko E."/>
            <person name="Jarju S."/>
            <person name="Secka A."/>
            <person name="Antonio M."/>
            <person name="Oren A."/>
            <person name="Chaudhuri R.R."/>
            <person name="La Ragione R."/>
            <person name="Hildebrand F."/>
            <person name="Pallen M.J."/>
        </authorList>
    </citation>
    <scope>NUCLEOTIDE SEQUENCE</scope>
    <source>
        <strain evidence="3">ChiSxjej1B13-7041</strain>
    </source>
</reference>
<feature type="transmembrane region" description="Helical" evidence="2">
    <location>
        <begin position="7"/>
        <end position="26"/>
    </location>
</feature>
<keyword evidence="2" id="KW-0472">Membrane</keyword>
<dbReference type="AlphaFoldDB" id="A0A9D1JFJ4"/>
<evidence type="ECO:0000256" key="2">
    <source>
        <dbReference type="SAM" id="Phobius"/>
    </source>
</evidence>
<accession>A0A9D1JFJ4</accession>
<dbReference type="InterPro" id="IPR043756">
    <property type="entry name" value="DUF5702"/>
</dbReference>
<dbReference type="Pfam" id="PF18960">
    <property type="entry name" value="DUF5702"/>
    <property type="match status" value="1"/>
</dbReference>
<evidence type="ECO:0000313" key="3">
    <source>
        <dbReference type="EMBL" id="HIR93013.1"/>
    </source>
</evidence>